<dbReference type="PANTHER" id="PTHR43748:SF1">
    <property type="entry name" value="RIBOSE-5-PHOSPHATE ISOMERASE 4, CHLOROPLASTIC-RELATED"/>
    <property type="match status" value="1"/>
</dbReference>
<dbReference type="InterPro" id="IPR037171">
    <property type="entry name" value="NagB/RpiA_transferase-like"/>
</dbReference>
<keyword evidence="7" id="KW-1185">Reference proteome</keyword>
<gene>
    <name evidence="6" type="ORF">A4U43_C03F6120</name>
</gene>
<evidence type="ECO:0000256" key="3">
    <source>
        <dbReference type="ARBA" id="ARBA00008088"/>
    </source>
</evidence>
<name>A0A5P1FC55_ASPOF</name>
<organism evidence="6 7">
    <name type="scientific">Asparagus officinalis</name>
    <name type="common">Garden asparagus</name>
    <dbReference type="NCBI Taxonomy" id="4686"/>
    <lineage>
        <taxon>Eukaryota</taxon>
        <taxon>Viridiplantae</taxon>
        <taxon>Streptophyta</taxon>
        <taxon>Embryophyta</taxon>
        <taxon>Tracheophyta</taxon>
        <taxon>Spermatophyta</taxon>
        <taxon>Magnoliopsida</taxon>
        <taxon>Liliopsida</taxon>
        <taxon>Asparagales</taxon>
        <taxon>Asparagaceae</taxon>
        <taxon>Asparagoideae</taxon>
        <taxon>Asparagus</taxon>
    </lineage>
</organism>
<evidence type="ECO:0000256" key="5">
    <source>
        <dbReference type="ARBA" id="ARBA00023235"/>
    </source>
</evidence>
<dbReference type="SUPFAM" id="SSF75445">
    <property type="entry name" value="D-ribose-5-phosphate isomerase (RpiA), lid domain"/>
    <property type="match status" value="1"/>
</dbReference>
<dbReference type="UniPathway" id="UPA00115">
    <property type="reaction ID" value="UER00412"/>
</dbReference>
<sequence>MQVDNYVTSDMVIGLGSGHASNLAIQHLGQKLRQGCLTNILGIPTSVASASVATKAGIPVDKYEDNMQIDFAFVDADVVEEGTLAAVIGRRKIEGDESIIEEKCIMRTARNLVFMVNEKQYTKHADGSIPVLVKTGNWLEAAEEIDDLFLGDAEVWRRPTHGHADPLGGNFPLVTKEGHYVLDVIFTSPILDLAEVAKTLDEIDGVVNHGVISGIDCTAIVASTTGIIVINNLSKLHS</sequence>
<dbReference type="Gene3D" id="3.40.50.1360">
    <property type="match status" value="1"/>
</dbReference>
<evidence type="ECO:0000313" key="7">
    <source>
        <dbReference type="Proteomes" id="UP000243459"/>
    </source>
</evidence>
<evidence type="ECO:0000313" key="6">
    <source>
        <dbReference type="EMBL" id="ONK74429.1"/>
    </source>
</evidence>
<evidence type="ECO:0000256" key="1">
    <source>
        <dbReference type="ARBA" id="ARBA00001713"/>
    </source>
</evidence>
<protein>
    <recommendedName>
        <fullName evidence="4">ribose-5-phosphate isomerase</fullName>
        <ecNumber evidence="4">5.3.1.6</ecNumber>
    </recommendedName>
</protein>
<comment type="similarity">
    <text evidence="3">Belongs to the ribose 5-phosphate isomerase family.</text>
</comment>
<reference evidence="7" key="1">
    <citation type="journal article" date="2017" name="Nat. Commun.">
        <title>The asparagus genome sheds light on the origin and evolution of a young Y chromosome.</title>
        <authorList>
            <person name="Harkess A."/>
            <person name="Zhou J."/>
            <person name="Xu C."/>
            <person name="Bowers J.E."/>
            <person name="Van der Hulst R."/>
            <person name="Ayyampalayam S."/>
            <person name="Mercati F."/>
            <person name="Riccardi P."/>
            <person name="McKain M.R."/>
            <person name="Kakrana A."/>
            <person name="Tang H."/>
            <person name="Ray J."/>
            <person name="Groenendijk J."/>
            <person name="Arikit S."/>
            <person name="Mathioni S.M."/>
            <person name="Nakano M."/>
            <person name="Shan H."/>
            <person name="Telgmann-Rauber A."/>
            <person name="Kanno A."/>
            <person name="Yue Z."/>
            <person name="Chen H."/>
            <person name="Li W."/>
            <person name="Chen Y."/>
            <person name="Xu X."/>
            <person name="Zhang Y."/>
            <person name="Luo S."/>
            <person name="Chen H."/>
            <person name="Gao J."/>
            <person name="Mao Z."/>
            <person name="Pires J.C."/>
            <person name="Luo M."/>
            <person name="Kudrna D."/>
            <person name="Wing R.A."/>
            <person name="Meyers B.C."/>
            <person name="Yi K."/>
            <person name="Kong H."/>
            <person name="Lavrijsen P."/>
            <person name="Sunseri F."/>
            <person name="Falavigna A."/>
            <person name="Ye Y."/>
            <person name="Leebens-Mack J.H."/>
            <person name="Chen G."/>
        </authorList>
    </citation>
    <scope>NUCLEOTIDE SEQUENCE [LARGE SCALE GENOMIC DNA]</scope>
    <source>
        <strain evidence="7">cv. DH0086</strain>
    </source>
</reference>
<dbReference type="InterPro" id="IPR004788">
    <property type="entry name" value="Ribose5P_isomerase_type_A"/>
</dbReference>
<keyword evidence="5" id="KW-0413">Isomerase</keyword>
<dbReference type="Pfam" id="PF06026">
    <property type="entry name" value="Rib_5-P_isom_A"/>
    <property type="match status" value="1"/>
</dbReference>
<dbReference type="Gramene" id="ONK74429">
    <property type="protein sequence ID" value="ONK74429"/>
    <property type="gene ID" value="A4U43_C03F6120"/>
</dbReference>
<dbReference type="OMA" id="FMVEKAM"/>
<dbReference type="GO" id="GO:0004751">
    <property type="term" value="F:ribose-5-phosphate isomerase activity"/>
    <property type="evidence" value="ECO:0007669"/>
    <property type="project" value="UniProtKB-EC"/>
</dbReference>
<dbReference type="GO" id="GO:0009052">
    <property type="term" value="P:pentose-phosphate shunt, non-oxidative branch"/>
    <property type="evidence" value="ECO:0007669"/>
    <property type="project" value="InterPro"/>
</dbReference>
<comment type="catalytic activity">
    <reaction evidence="1">
        <text>aldehydo-D-ribose 5-phosphate = D-ribulose 5-phosphate</text>
        <dbReference type="Rhea" id="RHEA:14657"/>
        <dbReference type="ChEBI" id="CHEBI:58121"/>
        <dbReference type="ChEBI" id="CHEBI:58273"/>
        <dbReference type="EC" id="5.3.1.6"/>
    </reaction>
</comment>
<accession>A0A5P1FC55</accession>
<dbReference type="SUPFAM" id="SSF100950">
    <property type="entry name" value="NagB/RpiA/CoA transferase-like"/>
    <property type="match status" value="1"/>
</dbReference>
<comment type="pathway">
    <text evidence="2">Carbohydrate degradation; pentose phosphate pathway; D-ribose 5-phosphate from D-ribulose 5-phosphate (non-oxidative stage): step 1/1.</text>
</comment>
<evidence type="ECO:0000256" key="4">
    <source>
        <dbReference type="ARBA" id="ARBA00011959"/>
    </source>
</evidence>
<proteinExistence type="inferred from homology"/>
<dbReference type="EMBL" id="CM007383">
    <property type="protein sequence ID" value="ONK74429.1"/>
    <property type="molecule type" value="Genomic_DNA"/>
</dbReference>
<dbReference type="AlphaFoldDB" id="A0A5P1FC55"/>
<dbReference type="Gene3D" id="3.30.70.260">
    <property type="match status" value="1"/>
</dbReference>
<dbReference type="EC" id="5.3.1.6" evidence="4"/>
<dbReference type="InterPro" id="IPR050262">
    <property type="entry name" value="Ribose-5P_isomerase"/>
</dbReference>
<dbReference type="Proteomes" id="UP000243459">
    <property type="component" value="Chromosome 3"/>
</dbReference>
<dbReference type="PANTHER" id="PTHR43748">
    <property type="entry name" value="RIBOSE-5-PHOSPHATE ISOMERASE 3, CHLOROPLASTIC-RELATED"/>
    <property type="match status" value="1"/>
</dbReference>
<evidence type="ECO:0000256" key="2">
    <source>
        <dbReference type="ARBA" id="ARBA00004988"/>
    </source>
</evidence>